<dbReference type="UniPathway" id="UPA00115">
    <property type="reaction ID" value="UER00409"/>
</dbReference>
<comment type="similarity">
    <text evidence="4 7">Belongs to the glucosamine/galactosamine-6-phosphate isomerase family. 6-phosphogluconolactonase subfamily.</text>
</comment>
<dbReference type="InterPro" id="IPR037171">
    <property type="entry name" value="NagB/RpiA_transferase-like"/>
</dbReference>
<gene>
    <name evidence="7 9" type="primary">pgl</name>
    <name evidence="9" type="ORF">MBHS_02631</name>
</gene>
<keyword evidence="10" id="KW-1185">Reference proteome</keyword>
<dbReference type="GO" id="GO:0005975">
    <property type="term" value="P:carbohydrate metabolic process"/>
    <property type="evidence" value="ECO:0007669"/>
    <property type="project" value="UniProtKB-UniRule"/>
</dbReference>
<evidence type="ECO:0000313" key="10">
    <source>
        <dbReference type="Proteomes" id="UP000236724"/>
    </source>
</evidence>
<evidence type="ECO:0000256" key="5">
    <source>
        <dbReference type="ARBA" id="ARBA00013198"/>
    </source>
</evidence>
<dbReference type="InterPro" id="IPR039104">
    <property type="entry name" value="6PGL"/>
</dbReference>
<protein>
    <recommendedName>
        <fullName evidence="6 7">6-phosphogluconolactonase</fullName>
        <shortName evidence="7">6PGL</shortName>
        <ecNumber evidence="5 7">3.1.1.31</ecNumber>
    </recommendedName>
</protein>
<name>A0A1H6FCM4_9GAMM</name>
<feature type="domain" description="Glucosamine/galactosamine-6-phosphate isomerase" evidence="8">
    <location>
        <begin position="13"/>
        <end position="218"/>
    </location>
</feature>
<evidence type="ECO:0000256" key="1">
    <source>
        <dbReference type="ARBA" id="ARBA00000832"/>
    </source>
</evidence>
<evidence type="ECO:0000259" key="8">
    <source>
        <dbReference type="Pfam" id="PF01182"/>
    </source>
</evidence>
<comment type="pathway">
    <text evidence="3 7">Carbohydrate degradation; pentose phosphate pathway; D-ribulose 5-phosphate from D-glucose 6-phosphate (oxidative stage): step 2/3.</text>
</comment>
<dbReference type="SUPFAM" id="SSF100950">
    <property type="entry name" value="NagB/RpiA/CoA transferase-like"/>
    <property type="match status" value="1"/>
</dbReference>
<dbReference type="AlphaFoldDB" id="A0A1H6FCM4"/>
<dbReference type="Gene3D" id="3.40.50.1360">
    <property type="match status" value="1"/>
</dbReference>
<evidence type="ECO:0000256" key="4">
    <source>
        <dbReference type="ARBA" id="ARBA00010662"/>
    </source>
</evidence>
<dbReference type="CDD" id="cd01400">
    <property type="entry name" value="6PGL"/>
    <property type="match status" value="1"/>
</dbReference>
<evidence type="ECO:0000256" key="3">
    <source>
        <dbReference type="ARBA" id="ARBA00004961"/>
    </source>
</evidence>
<dbReference type="RefSeq" id="WP_103920511.1">
    <property type="nucleotide sequence ID" value="NZ_FMSV02000504.1"/>
</dbReference>
<dbReference type="GO" id="GO:0006098">
    <property type="term" value="P:pentose-phosphate shunt"/>
    <property type="evidence" value="ECO:0007669"/>
    <property type="project" value="UniProtKB-UniPathway"/>
</dbReference>
<dbReference type="PANTHER" id="PTHR11054:SF0">
    <property type="entry name" value="6-PHOSPHOGLUCONOLACTONASE"/>
    <property type="match status" value="1"/>
</dbReference>
<proteinExistence type="inferred from homology"/>
<dbReference type="GO" id="GO:0017057">
    <property type="term" value="F:6-phosphogluconolactonase activity"/>
    <property type="evidence" value="ECO:0007669"/>
    <property type="project" value="UniProtKB-UniRule"/>
</dbReference>
<sequence length="232" mass="25850">MSNLQSLHWHIFPDANTVAQQACQKILTAARQAIAARGAFHLVLAGGRTPEACYRYLSQAQADWQYWHLYYGDERCLPVGHAERNSQMVQTAWLDHVAIPAQQHHIIPAEREPETAARQYSQLIAPVLPFDLALLGMGEDGHTASLFPDHQYLPAPHWTHAVYNAPKPPAERVSLSVAALSSTRQVLFLITGESKQNAVKAWKNGKDLPISRIYSEKETAVYIDQAALSIPK</sequence>
<comment type="function">
    <text evidence="2 7">Hydrolysis of 6-phosphogluconolactone to 6-phosphogluconate.</text>
</comment>
<dbReference type="InterPro" id="IPR006148">
    <property type="entry name" value="Glc/Gal-6P_isomerase"/>
</dbReference>
<accession>A0A1H6FCM4</accession>
<dbReference type="NCBIfam" id="TIGR01198">
    <property type="entry name" value="pgl"/>
    <property type="match status" value="1"/>
</dbReference>
<evidence type="ECO:0000256" key="6">
    <source>
        <dbReference type="ARBA" id="ARBA00020337"/>
    </source>
</evidence>
<dbReference type="Pfam" id="PF01182">
    <property type="entry name" value="Glucosamine_iso"/>
    <property type="match status" value="1"/>
</dbReference>
<dbReference type="EC" id="3.1.1.31" evidence="5 7"/>
<dbReference type="Proteomes" id="UP000236724">
    <property type="component" value="Unassembled WGS sequence"/>
</dbReference>
<dbReference type="OrthoDB" id="9810967at2"/>
<evidence type="ECO:0000256" key="2">
    <source>
        <dbReference type="ARBA" id="ARBA00002681"/>
    </source>
</evidence>
<comment type="catalytic activity">
    <reaction evidence="1 7">
        <text>6-phospho-D-glucono-1,5-lactone + H2O = 6-phospho-D-gluconate + H(+)</text>
        <dbReference type="Rhea" id="RHEA:12556"/>
        <dbReference type="ChEBI" id="CHEBI:15377"/>
        <dbReference type="ChEBI" id="CHEBI:15378"/>
        <dbReference type="ChEBI" id="CHEBI:57955"/>
        <dbReference type="ChEBI" id="CHEBI:58759"/>
        <dbReference type="EC" id="3.1.1.31"/>
    </reaction>
</comment>
<keyword evidence="7 9" id="KW-0378">Hydrolase</keyword>
<reference evidence="9 10" key="1">
    <citation type="submission" date="2016-10" db="EMBL/GenBank/DDBJ databases">
        <authorList>
            <person name="de Groot N.N."/>
        </authorList>
    </citation>
    <scope>NUCLEOTIDE SEQUENCE [LARGE SCALE GENOMIC DNA]</scope>
    <source>
        <strain evidence="9">MBHS1</strain>
    </source>
</reference>
<dbReference type="InterPro" id="IPR005900">
    <property type="entry name" value="6-phosphogluconolactonase_DevB"/>
</dbReference>
<evidence type="ECO:0000256" key="7">
    <source>
        <dbReference type="RuleBase" id="RU365095"/>
    </source>
</evidence>
<evidence type="ECO:0000313" key="9">
    <source>
        <dbReference type="EMBL" id="SEH06765.1"/>
    </source>
</evidence>
<dbReference type="EMBL" id="FMSV02000504">
    <property type="protein sequence ID" value="SEH06765.1"/>
    <property type="molecule type" value="Genomic_DNA"/>
</dbReference>
<dbReference type="PANTHER" id="PTHR11054">
    <property type="entry name" value="6-PHOSPHOGLUCONOLACTONASE"/>
    <property type="match status" value="1"/>
</dbReference>
<organism evidence="9 10">
    <name type="scientific">Candidatus Venteria ishoeyi</name>
    <dbReference type="NCBI Taxonomy" id="1899563"/>
    <lineage>
        <taxon>Bacteria</taxon>
        <taxon>Pseudomonadati</taxon>
        <taxon>Pseudomonadota</taxon>
        <taxon>Gammaproteobacteria</taxon>
        <taxon>Thiotrichales</taxon>
        <taxon>Thiotrichaceae</taxon>
        <taxon>Venteria</taxon>
    </lineage>
</organism>